<dbReference type="AlphaFoldDB" id="A0A1I2B1C3"/>
<dbReference type="OrthoDB" id="9810298at2"/>
<keyword evidence="6 8" id="KW-0627">Porphyrin biosynthesis</keyword>
<dbReference type="GO" id="GO:0004418">
    <property type="term" value="F:hydroxymethylbilane synthase activity"/>
    <property type="evidence" value="ECO:0007669"/>
    <property type="project" value="UniProtKB-UniRule"/>
</dbReference>
<feature type="modified residue" description="S-(dipyrrolylmethanemethyl)cysteine" evidence="8">
    <location>
        <position position="251"/>
    </location>
</feature>
<dbReference type="GO" id="GO:0005737">
    <property type="term" value="C:cytoplasm"/>
    <property type="evidence" value="ECO:0007669"/>
    <property type="project" value="UniProtKB-UniRule"/>
</dbReference>
<evidence type="ECO:0000313" key="11">
    <source>
        <dbReference type="EMBL" id="SFE49866.1"/>
    </source>
</evidence>
<evidence type="ECO:0000256" key="7">
    <source>
        <dbReference type="ARBA" id="ARBA00048169"/>
    </source>
</evidence>
<dbReference type="Pfam" id="PF01379">
    <property type="entry name" value="Porphobil_deam"/>
    <property type="match status" value="1"/>
</dbReference>
<keyword evidence="5 8" id="KW-0808">Transferase</keyword>
<comment type="function">
    <text evidence="1 8">Tetrapolymerization of the monopyrrole PBG into the hydroxymethylbilane pre-uroporphyrinogen in several discrete steps.</text>
</comment>
<evidence type="ECO:0000256" key="5">
    <source>
        <dbReference type="ARBA" id="ARBA00022679"/>
    </source>
</evidence>
<name>A0A1I2B1C3_9BACL</name>
<feature type="domain" description="Porphobilinogen deaminase N-terminal" evidence="9">
    <location>
        <begin position="11"/>
        <end position="222"/>
    </location>
</feature>
<comment type="pathway">
    <text evidence="2">Porphyrin-containing compound metabolism; protoporphyrin-IX biosynthesis; coproporphyrinogen-III from 5-aminolevulinate: step 2/4.</text>
</comment>
<evidence type="ECO:0000256" key="4">
    <source>
        <dbReference type="ARBA" id="ARBA00011245"/>
    </source>
</evidence>
<keyword evidence="12" id="KW-1185">Reference proteome</keyword>
<dbReference type="SUPFAM" id="SSF53850">
    <property type="entry name" value="Periplasmic binding protein-like II"/>
    <property type="match status" value="1"/>
</dbReference>
<dbReference type="Gene3D" id="3.40.190.10">
    <property type="entry name" value="Periplasmic binding protein-like II"/>
    <property type="match status" value="2"/>
</dbReference>
<dbReference type="FunFam" id="3.40.190.10:FF:000005">
    <property type="entry name" value="Porphobilinogen deaminase"/>
    <property type="match status" value="1"/>
</dbReference>
<dbReference type="InterPro" id="IPR022417">
    <property type="entry name" value="Porphobilin_deaminase_N"/>
</dbReference>
<dbReference type="EC" id="2.5.1.61" evidence="8"/>
<comment type="catalytic activity">
    <reaction evidence="7 8">
        <text>4 porphobilinogen + H2O = hydroxymethylbilane + 4 NH4(+)</text>
        <dbReference type="Rhea" id="RHEA:13185"/>
        <dbReference type="ChEBI" id="CHEBI:15377"/>
        <dbReference type="ChEBI" id="CHEBI:28938"/>
        <dbReference type="ChEBI" id="CHEBI:57845"/>
        <dbReference type="ChEBI" id="CHEBI:58126"/>
        <dbReference type="EC" id="2.5.1.61"/>
    </reaction>
</comment>
<comment type="cofactor">
    <cofactor evidence="8">
        <name>dipyrromethane</name>
        <dbReference type="ChEBI" id="CHEBI:60342"/>
    </cofactor>
    <text evidence="8">Binds 1 dipyrromethane group covalently.</text>
</comment>
<dbReference type="FunFam" id="3.40.190.10:FF:000004">
    <property type="entry name" value="Porphobilinogen deaminase"/>
    <property type="match status" value="1"/>
</dbReference>
<comment type="subunit">
    <text evidence="4 8">Monomer.</text>
</comment>
<protein>
    <recommendedName>
        <fullName evidence="8">Porphobilinogen deaminase</fullName>
        <shortName evidence="8">PBG</shortName>
        <ecNumber evidence="8">2.5.1.61</ecNumber>
    </recommendedName>
    <alternativeName>
        <fullName evidence="8">Hydroxymethylbilane synthase</fullName>
        <shortName evidence="8">HMBS</shortName>
    </alternativeName>
    <alternativeName>
        <fullName evidence="8">Pre-uroporphyrinogen synthase</fullName>
    </alternativeName>
</protein>
<dbReference type="HAMAP" id="MF_00260">
    <property type="entry name" value="Porphobil_deam"/>
    <property type="match status" value="1"/>
</dbReference>
<dbReference type="GO" id="GO:0006782">
    <property type="term" value="P:protoporphyrinogen IX biosynthetic process"/>
    <property type="evidence" value="ECO:0007669"/>
    <property type="project" value="UniProtKB-UniRule"/>
</dbReference>
<evidence type="ECO:0000256" key="1">
    <source>
        <dbReference type="ARBA" id="ARBA00002869"/>
    </source>
</evidence>
<sequence length="323" mass="34479">MAANNKEKRTIIVGTRQSALALTQTGQVIDELKRISEQHGFDYAFEIRKIVTKGDQILDVTLSKVGGKGLFVKEIEQALLDGEIDMAVHSMKDMPYELPEGLMNGAVPKRVDPRDCLIMKQGGSLADLPHGAKVGTSSLRRSCQLKNLRPDLVVESIRGNIDSRIRKLETEGYDAVVLAAAGLNRMGWENRISAFLPEDVSVPAVGQGALGIECRENDEQIRGLLDLFNDGETAYAVRAERSFLGALNGGCQIPIGAHAVVRKGADGTLEGAELTLTGIVGSADGEVLLKEIKTGSDPEALGKEVAAALIARGADRILAEIGG</sequence>
<evidence type="ECO:0000313" key="12">
    <source>
        <dbReference type="Proteomes" id="UP000183410"/>
    </source>
</evidence>
<dbReference type="SUPFAM" id="SSF54782">
    <property type="entry name" value="Porphobilinogen deaminase (hydroxymethylbilane synthase), C-terminal domain"/>
    <property type="match status" value="1"/>
</dbReference>
<dbReference type="PROSITE" id="PS00533">
    <property type="entry name" value="PORPHOBILINOGEN_DEAM"/>
    <property type="match status" value="1"/>
</dbReference>
<evidence type="ECO:0000256" key="2">
    <source>
        <dbReference type="ARBA" id="ARBA00004735"/>
    </source>
</evidence>
<evidence type="ECO:0000259" key="9">
    <source>
        <dbReference type="Pfam" id="PF01379"/>
    </source>
</evidence>
<evidence type="ECO:0000256" key="8">
    <source>
        <dbReference type="HAMAP-Rule" id="MF_00260"/>
    </source>
</evidence>
<dbReference type="NCBIfam" id="TIGR00212">
    <property type="entry name" value="hemC"/>
    <property type="match status" value="1"/>
</dbReference>
<dbReference type="Gene3D" id="3.30.160.40">
    <property type="entry name" value="Porphobilinogen deaminase, C-terminal domain"/>
    <property type="match status" value="1"/>
</dbReference>
<dbReference type="Proteomes" id="UP000183410">
    <property type="component" value="Unassembled WGS sequence"/>
</dbReference>
<evidence type="ECO:0000259" key="10">
    <source>
        <dbReference type="Pfam" id="PF03900"/>
    </source>
</evidence>
<comment type="similarity">
    <text evidence="3 8">Belongs to the HMBS family.</text>
</comment>
<dbReference type="EMBL" id="FONN01000003">
    <property type="protein sequence ID" value="SFE49866.1"/>
    <property type="molecule type" value="Genomic_DNA"/>
</dbReference>
<reference evidence="12" key="1">
    <citation type="submission" date="2016-10" db="EMBL/GenBank/DDBJ databases">
        <authorList>
            <person name="Varghese N."/>
            <person name="Submissions S."/>
        </authorList>
    </citation>
    <scope>NUCLEOTIDE SEQUENCE [LARGE SCALE GENOMIC DNA]</scope>
    <source>
        <strain evidence="12">CGMCC 1.10223</strain>
    </source>
</reference>
<evidence type="ECO:0000256" key="6">
    <source>
        <dbReference type="ARBA" id="ARBA00023244"/>
    </source>
</evidence>
<proteinExistence type="inferred from homology"/>
<feature type="domain" description="Porphobilinogen deaminase C-terminal" evidence="10">
    <location>
        <begin position="235"/>
        <end position="310"/>
    </location>
</feature>
<dbReference type="InterPro" id="IPR036803">
    <property type="entry name" value="Porphobilinogen_deaminase_C_sf"/>
</dbReference>
<gene>
    <name evidence="8" type="primary">hemC</name>
    <name evidence="11" type="ORF">SAMN04487969_10385</name>
</gene>
<dbReference type="RefSeq" id="WP_046229394.1">
    <property type="nucleotide sequence ID" value="NZ_FONN01000003.1"/>
</dbReference>
<dbReference type="InterPro" id="IPR022419">
    <property type="entry name" value="Porphobilin_deaminase_cofac_BS"/>
</dbReference>
<dbReference type="PIRSF" id="PIRSF001438">
    <property type="entry name" value="4pyrrol_synth_OHMeBilane_synth"/>
    <property type="match status" value="1"/>
</dbReference>
<dbReference type="InterPro" id="IPR022418">
    <property type="entry name" value="Porphobilinogen_deaminase_C"/>
</dbReference>
<dbReference type="CDD" id="cd13646">
    <property type="entry name" value="PBP2_EcHMBS_like"/>
    <property type="match status" value="1"/>
</dbReference>
<dbReference type="Pfam" id="PF03900">
    <property type="entry name" value="Porphobil_deamC"/>
    <property type="match status" value="1"/>
</dbReference>
<dbReference type="PANTHER" id="PTHR11557:SF0">
    <property type="entry name" value="PORPHOBILINOGEN DEAMINASE"/>
    <property type="match status" value="1"/>
</dbReference>
<comment type="miscellaneous">
    <text evidence="8">The porphobilinogen subunits are added to the dipyrromethane group.</text>
</comment>
<evidence type="ECO:0000256" key="3">
    <source>
        <dbReference type="ARBA" id="ARBA00005638"/>
    </source>
</evidence>
<dbReference type="PANTHER" id="PTHR11557">
    <property type="entry name" value="PORPHOBILINOGEN DEAMINASE"/>
    <property type="match status" value="1"/>
</dbReference>
<accession>A0A1I2B1C3</accession>
<dbReference type="PRINTS" id="PR00151">
    <property type="entry name" value="PORPHBDMNASE"/>
</dbReference>
<organism evidence="11 12">
    <name type="scientific">Paenibacillus algorifonticola</name>
    <dbReference type="NCBI Taxonomy" id="684063"/>
    <lineage>
        <taxon>Bacteria</taxon>
        <taxon>Bacillati</taxon>
        <taxon>Bacillota</taxon>
        <taxon>Bacilli</taxon>
        <taxon>Bacillales</taxon>
        <taxon>Paenibacillaceae</taxon>
        <taxon>Paenibacillus</taxon>
    </lineage>
</organism>
<dbReference type="InterPro" id="IPR000860">
    <property type="entry name" value="HemC"/>
</dbReference>